<gene>
    <name evidence="1" type="ORF">JI435_432130</name>
</gene>
<evidence type="ECO:0000313" key="1">
    <source>
        <dbReference type="EMBL" id="QRC95307.1"/>
    </source>
</evidence>
<sequence>MVVLTVPCRGHPRHDVPAPVTAPYAFYEEQFPLLTSLESKAALISKNLSTGARTWVEVVRYGALKTAVAAVIDDNKCSPQISIPNPEPEPEFHNFMQLARELRLVIWDLAMRDEPYHQPNGIGMRYFIDPIALREYVKVGDDPISPNFLPAICSVSEATKEEIIAVVIEGSKFMVASIKDNAFLQTFLKAAPGRLELCRDLSFDFFSRFPYGYEKNSDLELAVLCNGLRTIKLTFHFEPLTYLVMESEDNMTLSRRARSPNELLENFKLQRLLDCRSLKNITIEQTSQHVMEASRAANDLGELIKTKFSQLSPPQHVGVLYTRQAPRPRRLYTYY</sequence>
<proteinExistence type="predicted"/>
<evidence type="ECO:0000313" key="2">
    <source>
        <dbReference type="Proteomes" id="UP000663193"/>
    </source>
</evidence>
<accession>A0A7U2I0X2</accession>
<keyword evidence="2" id="KW-1185">Reference proteome</keyword>
<dbReference type="EMBL" id="CP069027">
    <property type="protein sequence ID" value="QRC95307.1"/>
    <property type="molecule type" value="Genomic_DNA"/>
</dbReference>
<dbReference type="VEuPathDB" id="FungiDB:JI435_432130"/>
<dbReference type="OrthoDB" id="3792443at2759"/>
<dbReference type="Proteomes" id="UP000663193">
    <property type="component" value="Chromosome 5"/>
</dbReference>
<name>A0A7U2I0X2_PHANO</name>
<organism evidence="1 2">
    <name type="scientific">Phaeosphaeria nodorum (strain SN15 / ATCC MYA-4574 / FGSC 10173)</name>
    <name type="common">Glume blotch fungus</name>
    <name type="synonym">Parastagonospora nodorum</name>
    <dbReference type="NCBI Taxonomy" id="321614"/>
    <lineage>
        <taxon>Eukaryota</taxon>
        <taxon>Fungi</taxon>
        <taxon>Dikarya</taxon>
        <taxon>Ascomycota</taxon>
        <taxon>Pezizomycotina</taxon>
        <taxon>Dothideomycetes</taxon>
        <taxon>Pleosporomycetidae</taxon>
        <taxon>Pleosporales</taxon>
        <taxon>Pleosporineae</taxon>
        <taxon>Phaeosphaeriaceae</taxon>
        <taxon>Parastagonospora</taxon>
    </lineage>
</organism>
<reference evidence="2" key="1">
    <citation type="journal article" date="2021" name="BMC Genomics">
        <title>Chromosome-level genome assembly and manually-curated proteome of model necrotroph Parastagonospora nodorum Sn15 reveals a genome-wide trove of candidate effector homologs, and redundancy of virulence-related functions within an accessory chromosome.</title>
        <authorList>
            <person name="Bertazzoni S."/>
            <person name="Jones D.A.B."/>
            <person name="Phan H.T."/>
            <person name="Tan K.-C."/>
            <person name="Hane J.K."/>
        </authorList>
    </citation>
    <scope>NUCLEOTIDE SEQUENCE [LARGE SCALE GENOMIC DNA]</scope>
    <source>
        <strain evidence="2">SN15 / ATCC MYA-4574 / FGSC 10173)</strain>
    </source>
</reference>
<protein>
    <submittedName>
        <fullName evidence="1">Uncharacterized protein</fullName>
    </submittedName>
</protein>
<dbReference type="AlphaFoldDB" id="A0A7U2I0X2"/>